<comment type="caution">
    <text evidence="2">The sequence shown here is derived from an EMBL/GenBank/DDBJ whole genome shotgun (WGS) entry which is preliminary data.</text>
</comment>
<proteinExistence type="predicted"/>
<keyword evidence="3" id="KW-1185">Reference proteome</keyword>
<dbReference type="Proteomes" id="UP000572817">
    <property type="component" value="Unassembled WGS sequence"/>
</dbReference>
<reference evidence="2" key="1">
    <citation type="submission" date="2020-04" db="EMBL/GenBank/DDBJ databases">
        <title>Genome Assembly and Annotation of Botryosphaeria dothidea sdau 11-99, a Latent Pathogen of Apple Fruit Ring Rot in China.</title>
        <authorList>
            <person name="Yu C."/>
            <person name="Diao Y."/>
            <person name="Lu Q."/>
            <person name="Zhao J."/>
            <person name="Cui S."/>
            <person name="Peng C."/>
            <person name="He B."/>
            <person name="Liu H."/>
        </authorList>
    </citation>
    <scope>NUCLEOTIDE SEQUENCE [LARGE SCALE GENOMIC DNA]</scope>
    <source>
        <strain evidence="2">Sdau11-99</strain>
    </source>
</reference>
<dbReference type="EMBL" id="WWBZ02000009">
    <property type="protein sequence ID" value="KAF4311461.1"/>
    <property type="molecule type" value="Genomic_DNA"/>
</dbReference>
<evidence type="ECO:0000313" key="3">
    <source>
        <dbReference type="Proteomes" id="UP000572817"/>
    </source>
</evidence>
<gene>
    <name evidence="2" type="ORF">GTA08_BOTSDO12978</name>
</gene>
<accession>A0A8H4J2B1</accession>
<feature type="region of interest" description="Disordered" evidence="1">
    <location>
        <begin position="1"/>
        <end position="54"/>
    </location>
</feature>
<feature type="compositionally biased region" description="Low complexity" evidence="1">
    <location>
        <begin position="24"/>
        <end position="47"/>
    </location>
</feature>
<name>A0A8H4J2B1_9PEZI</name>
<organism evidence="2 3">
    <name type="scientific">Botryosphaeria dothidea</name>
    <dbReference type="NCBI Taxonomy" id="55169"/>
    <lineage>
        <taxon>Eukaryota</taxon>
        <taxon>Fungi</taxon>
        <taxon>Dikarya</taxon>
        <taxon>Ascomycota</taxon>
        <taxon>Pezizomycotina</taxon>
        <taxon>Dothideomycetes</taxon>
        <taxon>Dothideomycetes incertae sedis</taxon>
        <taxon>Botryosphaeriales</taxon>
        <taxon>Botryosphaeriaceae</taxon>
        <taxon>Botryosphaeria</taxon>
    </lineage>
</organism>
<evidence type="ECO:0000256" key="1">
    <source>
        <dbReference type="SAM" id="MobiDB-lite"/>
    </source>
</evidence>
<dbReference type="AlphaFoldDB" id="A0A8H4J2B1"/>
<protein>
    <submittedName>
        <fullName evidence="2">Uncharacterized protein</fullName>
    </submittedName>
</protein>
<sequence length="276" mass="31423">MSPRQQSQKRDSPVSPWPPQPSKTQTSDDQTSTSTSTSTSSSTQPPTESERHRLDQLHWAETMRGVGGFLRDALRRDARARIQLQHVHESAAPSCAARCCGLRPRATRAVAHYRAEVVFAHVGRRVREHYHVGCLEAMVALAPLVGAGRFEMRDDDGRRGEDWGIMLRAWFEQGGRIDVGAVWRYLRALDGYARATHAFMVECEVWEKTRCDPAIKPPHPRPPRQPRLESYVTETPCALADVLLNPFHNMFVPHYIRPIYRDPIHPHAYEAQEYSV</sequence>
<evidence type="ECO:0000313" key="2">
    <source>
        <dbReference type="EMBL" id="KAF4311461.1"/>
    </source>
</evidence>